<evidence type="ECO:0000313" key="1">
    <source>
        <dbReference type="EMBL" id="CAE7457049.1"/>
    </source>
</evidence>
<dbReference type="GO" id="GO:0008168">
    <property type="term" value="F:methyltransferase activity"/>
    <property type="evidence" value="ECO:0007669"/>
    <property type="project" value="InterPro"/>
</dbReference>
<dbReference type="Gene3D" id="3.40.50.150">
    <property type="entry name" value="Vaccinia Virus protein VP39"/>
    <property type="match status" value="1"/>
</dbReference>
<dbReference type="GO" id="GO:0008610">
    <property type="term" value="P:lipid biosynthetic process"/>
    <property type="evidence" value="ECO:0007669"/>
    <property type="project" value="InterPro"/>
</dbReference>
<organism evidence="1 2">
    <name type="scientific">Symbiodinium pilosum</name>
    <name type="common">Dinoflagellate</name>
    <dbReference type="NCBI Taxonomy" id="2952"/>
    <lineage>
        <taxon>Eukaryota</taxon>
        <taxon>Sar</taxon>
        <taxon>Alveolata</taxon>
        <taxon>Dinophyceae</taxon>
        <taxon>Suessiales</taxon>
        <taxon>Symbiodiniaceae</taxon>
        <taxon>Symbiodinium</taxon>
    </lineage>
</organism>
<dbReference type="Pfam" id="PF04989">
    <property type="entry name" value="RMNT_CmcI"/>
    <property type="match status" value="1"/>
</dbReference>
<dbReference type="CDD" id="cd02440">
    <property type="entry name" value="AdoMet_MTases"/>
    <property type="match status" value="1"/>
</dbReference>
<dbReference type="EMBL" id="CAJNIZ010021946">
    <property type="protein sequence ID" value="CAE7457049.1"/>
    <property type="molecule type" value="Genomic_DNA"/>
</dbReference>
<accession>A0A812RYL3</accession>
<dbReference type="InterPro" id="IPR007072">
    <property type="entry name" value="RNMT_CmcI"/>
</dbReference>
<dbReference type="InterPro" id="IPR029063">
    <property type="entry name" value="SAM-dependent_MTases_sf"/>
</dbReference>
<evidence type="ECO:0008006" key="3">
    <source>
        <dbReference type="Google" id="ProtNLM"/>
    </source>
</evidence>
<keyword evidence="2" id="KW-1185">Reference proteome</keyword>
<name>A0A812RYL3_SYMPI</name>
<reference evidence="1" key="1">
    <citation type="submission" date="2021-02" db="EMBL/GenBank/DDBJ databases">
        <authorList>
            <person name="Dougan E. K."/>
            <person name="Rhodes N."/>
            <person name="Thang M."/>
            <person name="Chan C."/>
        </authorList>
    </citation>
    <scope>NUCLEOTIDE SEQUENCE</scope>
</reference>
<comment type="caution">
    <text evidence="1">The sequence shown here is derived from an EMBL/GenBank/DDBJ whole genome shotgun (WGS) entry which is preliminary data.</text>
</comment>
<evidence type="ECO:0000313" key="2">
    <source>
        <dbReference type="Proteomes" id="UP000649617"/>
    </source>
</evidence>
<sequence>AARLPAGQLVSANFQFMHIFRKCASVRRDLTMMKWSLTPSCMSTSTSLNGTAVLNGQSATPDFDHNDYNSHLRQLEQGSKVQLQDLRERSWDSKLSKEFIMRLHNGIYANELRGSRSWRGAVLMKDCISLANYQRLLQRLRPGTIFDLGTAGGGSALWLADQCRALRLPTRVVSLDIEDMRAPEVKQLHQEEGIEFVTCDVTQASDKLKDLLLPKPWLISDDCHVDSGKIMEQFEKLGMDQGDYVLFEDTHLATADECGMNADKPKEYTCDHFAIGKQDHVKAAMLERADDYKIDTDIQDCYGYNAARYVNSVFVRVTKRA</sequence>
<proteinExistence type="predicted"/>
<dbReference type="SUPFAM" id="SSF53335">
    <property type="entry name" value="S-adenosyl-L-methionine-dependent methyltransferases"/>
    <property type="match status" value="1"/>
</dbReference>
<protein>
    <recommendedName>
        <fullName evidence="3">Rhamnosyl O-methyltransferase</fullName>
    </recommendedName>
</protein>
<gene>
    <name evidence="1" type="ORF">SPIL2461_LOCUS11242</name>
</gene>
<dbReference type="Proteomes" id="UP000649617">
    <property type="component" value="Unassembled WGS sequence"/>
</dbReference>
<dbReference type="OrthoDB" id="186626at2759"/>
<dbReference type="AlphaFoldDB" id="A0A812RYL3"/>
<feature type="non-terminal residue" evidence="1">
    <location>
        <position position="1"/>
    </location>
</feature>